<dbReference type="SUPFAM" id="SSF56954">
    <property type="entry name" value="Outer membrane efflux proteins (OEP)"/>
    <property type="match status" value="1"/>
</dbReference>
<comment type="subcellular location">
    <subcellularLocation>
        <location evidence="2">Cell membrane</location>
        <topology evidence="2">Lipid-anchor</topology>
    </subcellularLocation>
</comment>
<dbReference type="PANTHER" id="PTHR30203">
    <property type="entry name" value="OUTER MEMBRANE CATION EFFLUX PROTEIN"/>
    <property type="match status" value="1"/>
</dbReference>
<dbReference type="Proteomes" id="UP000318199">
    <property type="component" value="Unassembled WGS sequence"/>
</dbReference>
<dbReference type="AlphaFoldDB" id="A0A562ZUG6"/>
<gene>
    <name evidence="3" type="ORF">FN976_09305</name>
</gene>
<evidence type="ECO:0000256" key="1">
    <source>
        <dbReference type="ARBA" id="ARBA00007613"/>
    </source>
</evidence>
<keyword evidence="4" id="KW-1185">Reference proteome</keyword>
<keyword evidence="2" id="KW-0812">Transmembrane</keyword>
<accession>A0A562ZUG6</accession>
<dbReference type="PANTHER" id="PTHR30203:SF33">
    <property type="entry name" value="BLR4455 PROTEIN"/>
    <property type="match status" value="1"/>
</dbReference>
<keyword evidence="2" id="KW-0449">Lipoprotein</keyword>
<dbReference type="RefSeq" id="WP_145892735.1">
    <property type="nucleotide sequence ID" value="NZ_VOBQ01000006.1"/>
</dbReference>
<dbReference type="EMBL" id="VOBQ01000006">
    <property type="protein sequence ID" value="TWO71794.1"/>
    <property type="molecule type" value="Genomic_DNA"/>
</dbReference>
<dbReference type="InterPro" id="IPR003423">
    <property type="entry name" value="OMP_efflux"/>
</dbReference>
<dbReference type="GO" id="GO:0015562">
    <property type="term" value="F:efflux transmembrane transporter activity"/>
    <property type="evidence" value="ECO:0007669"/>
    <property type="project" value="InterPro"/>
</dbReference>
<evidence type="ECO:0000313" key="4">
    <source>
        <dbReference type="Proteomes" id="UP000318199"/>
    </source>
</evidence>
<organism evidence="3 4">
    <name type="scientific">Caenimonas sedimenti</name>
    <dbReference type="NCBI Taxonomy" id="2596921"/>
    <lineage>
        <taxon>Bacteria</taxon>
        <taxon>Pseudomonadati</taxon>
        <taxon>Pseudomonadota</taxon>
        <taxon>Betaproteobacteria</taxon>
        <taxon>Burkholderiales</taxon>
        <taxon>Comamonadaceae</taxon>
        <taxon>Caenimonas</taxon>
    </lineage>
</organism>
<keyword evidence="2" id="KW-0564">Palmitate</keyword>
<dbReference type="PROSITE" id="PS51257">
    <property type="entry name" value="PROKAR_LIPOPROTEIN"/>
    <property type="match status" value="1"/>
</dbReference>
<dbReference type="InterPro" id="IPR010131">
    <property type="entry name" value="MdtP/NodT-like"/>
</dbReference>
<keyword evidence="2" id="KW-1134">Transmembrane beta strand</keyword>
<dbReference type="Gene3D" id="2.20.200.10">
    <property type="entry name" value="Outer membrane efflux proteins (OEP)"/>
    <property type="match status" value="1"/>
</dbReference>
<dbReference type="OrthoDB" id="9770517at2"/>
<sequence length="468" mass="50174">MKLRADLYCNVTLLALACSLAACGNLAPRYEVPALETPVAFKEGQGAWIAAAPADTLDRGPWWELFDDPVLNDLAAQVEVSNQNVAAAVASYRQARALTREQRAALFPQVGLDASRNRSGGRGDTPERTSYQVNIGASWEPDVFGRLGLGVDSARAAEQATFADLAAVRLANQGELAVNYFGLRETDVLRALLAETLTGYQRTLQITRNRYDAGVVARTDVLQAETQLANTQAEMLGLERQRAVFEHAIAVLVGKAPAHFSLAADARWNARVPAIPPEVPSTLLQRRPDIATAERRVAQANAQIGIARAGLYPSFRLSGSIGSSAASIGDLFNASSLVWALGQSLAQTLFDAGATRARVEGSRAALEEAAARYRQTVLAAFQDVEDQLAALRVLGQQQVLRQQAARAADLVEQQVLNRYQAGQVGFTEVVTAQVSAANARRALVQAQIDHQLTTVALIQALGGGWRGL</sequence>
<dbReference type="NCBIfam" id="TIGR01845">
    <property type="entry name" value="outer_NodT"/>
    <property type="match status" value="1"/>
</dbReference>
<keyword evidence="2" id="KW-0732">Signal</keyword>
<comment type="caution">
    <text evidence="3">The sequence shown here is derived from an EMBL/GenBank/DDBJ whole genome shotgun (WGS) entry which is preliminary data.</text>
</comment>
<protein>
    <submittedName>
        <fullName evidence="3">Efflux transporter outer membrane subunit</fullName>
    </submittedName>
</protein>
<comment type="similarity">
    <text evidence="1 2">Belongs to the outer membrane factor (OMF) (TC 1.B.17) family.</text>
</comment>
<feature type="signal peptide" evidence="2">
    <location>
        <begin position="1"/>
        <end position="24"/>
    </location>
</feature>
<name>A0A562ZUG6_9BURK</name>
<dbReference type="GO" id="GO:0005886">
    <property type="term" value="C:plasma membrane"/>
    <property type="evidence" value="ECO:0007669"/>
    <property type="project" value="UniProtKB-SubCell"/>
</dbReference>
<dbReference type="Pfam" id="PF02321">
    <property type="entry name" value="OEP"/>
    <property type="match status" value="2"/>
</dbReference>
<keyword evidence="2" id="KW-0472">Membrane</keyword>
<evidence type="ECO:0000256" key="2">
    <source>
        <dbReference type="RuleBase" id="RU362097"/>
    </source>
</evidence>
<proteinExistence type="inferred from homology"/>
<dbReference type="Gene3D" id="1.20.1600.10">
    <property type="entry name" value="Outer membrane efflux proteins (OEP)"/>
    <property type="match status" value="1"/>
</dbReference>
<feature type="chain" id="PRO_5022256024" evidence="2">
    <location>
        <begin position="25"/>
        <end position="468"/>
    </location>
</feature>
<reference evidence="3 4" key="1">
    <citation type="submission" date="2019-07" db="EMBL/GenBank/DDBJ databases">
        <title>Caenimonas sedimenti sp. nov., isolated from activated sludge.</title>
        <authorList>
            <person name="Xu J."/>
        </authorList>
    </citation>
    <scope>NUCLEOTIDE SEQUENCE [LARGE SCALE GENOMIC DNA]</scope>
    <source>
        <strain evidence="3 4">HX-9-20</strain>
    </source>
</reference>
<evidence type="ECO:0000313" key="3">
    <source>
        <dbReference type="EMBL" id="TWO71794.1"/>
    </source>
</evidence>